<dbReference type="Proteomes" id="UP000620124">
    <property type="component" value="Unassembled WGS sequence"/>
</dbReference>
<evidence type="ECO:0000259" key="2">
    <source>
        <dbReference type="Pfam" id="PF20149"/>
    </source>
</evidence>
<dbReference type="InterPro" id="IPR045341">
    <property type="entry name" value="DUF6532"/>
</dbReference>
<sequence>MSSINFAAQETPTYGRQHRQPMPTARIETHNQMQAEKENRRLAKVARKSAGHGATPAAARPQPRPLNFSRAPQNLAPAAIAASSIHAPAHSMAHPSLMQPHVDGFSHPETPHMVSVPTQRLHISAPGDDAAAHALAQLPQELEPRGLTQDINGLSAEERAELEQDPDADQPNLGSDSEDDEYHGRHAVNADQGFNAASPPVDTQITSTPVDLVLARKPTRRMVNHSSSPAVSTPAPTLAYHTPAPTIPYSTTPRGLVRRTHATHPFIPATNSPDPRSSPTPVPSKRAISEVDGARDERDEEHYSDADDEDGVTVLRASDLPPVRRRIFDTAARHMRLGVVSEAPYGDTIQMHQLGVASWFASQKELRETHGYEGVAQPTQDELALLKARRHQVKGDIKTIAREVADGKKGYGFKDGKSPEDIAYNRQLITTLLTGNAFPFQRSHESRHPGNALRAPCPSRNPQSRLL</sequence>
<dbReference type="EMBL" id="JACAZI010000005">
    <property type="protein sequence ID" value="KAF7359614.1"/>
    <property type="molecule type" value="Genomic_DNA"/>
</dbReference>
<organism evidence="3 4">
    <name type="scientific">Mycena venus</name>
    <dbReference type="NCBI Taxonomy" id="2733690"/>
    <lineage>
        <taxon>Eukaryota</taxon>
        <taxon>Fungi</taxon>
        <taxon>Dikarya</taxon>
        <taxon>Basidiomycota</taxon>
        <taxon>Agaricomycotina</taxon>
        <taxon>Agaricomycetes</taxon>
        <taxon>Agaricomycetidae</taxon>
        <taxon>Agaricales</taxon>
        <taxon>Marasmiineae</taxon>
        <taxon>Mycenaceae</taxon>
        <taxon>Mycena</taxon>
    </lineage>
</organism>
<accession>A0A8H6YJV7</accession>
<dbReference type="AlphaFoldDB" id="A0A8H6YJV7"/>
<dbReference type="OrthoDB" id="2840219at2759"/>
<feature type="region of interest" description="Disordered" evidence="1">
    <location>
        <begin position="441"/>
        <end position="467"/>
    </location>
</feature>
<feature type="domain" description="DUF6532" evidence="2">
    <location>
        <begin position="331"/>
        <end position="447"/>
    </location>
</feature>
<name>A0A8H6YJV7_9AGAR</name>
<protein>
    <recommendedName>
        <fullName evidence="2">DUF6532 domain-containing protein</fullName>
    </recommendedName>
</protein>
<feature type="region of interest" description="Disordered" evidence="1">
    <location>
        <begin position="1"/>
        <end position="70"/>
    </location>
</feature>
<feature type="compositionally biased region" description="Basic and acidic residues" evidence="1">
    <location>
        <begin position="287"/>
        <end position="305"/>
    </location>
</feature>
<feature type="region of interest" description="Disordered" evidence="1">
    <location>
        <begin position="160"/>
        <end position="183"/>
    </location>
</feature>
<dbReference type="Pfam" id="PF20149">
    <property type="entry name" value="DUF6532"/>
    <property type="match status" value="1"/>
</dbReference>
<reference evidence="3" key="1">
    <citation type="submission" date="2020-05" db="EMBL/GenBank/DDBJ databases">
        <title>Mycena genomes resolve the evolution of fungal bioluminescence.</title>
        <authorList>
            <person name="Tsai I.J."/>
        </authorList>
    </citation>
    <scope>NUCLEOTIDE SEQUENCE</scope>
    <source>
        <strain evidence="3">CCC161011</strain>
    </source>
</reference>
<comment type="caution">
    <text evidence="3">The sequence shown here is derived from an EMBL/GenBank/DDBJ whole genome shotgun (WGS) entry which is preliminary data.</text>
</comment>
<gene>
    <name evidence="3" type="ORF">MVEN_00685200</name>
</gene>
<evidence type="ECO:0000256" key="1">
    <source>
        <dbReference type="SAM" id="MobiDB-lite"/>
    </source>
</evidence>
<evidence type="ECO:0000313" key="4">
    <source>
        <dbReference type="Proteomes" id="UP000620124"/>
    </source>
</evidence>
<keyword evidence="4" id="KW-1185">Reference proteome</keyword>
<proteinExistence type="predicted"/>
<feature type="compositionally biased region" description="Polar residues" evidence="1">
    <location>
        <begin position="1"/>
        <end position="14"/>
    </location>
</feature>
<evidence type="ECO:0000313" key="3">
    <source>
        <dbReference type="EMBL" id="KAF7359614.1"/>
    </source>
</evidence>
<feature type="region of interest" description="Disordered" evidence="1">
    <location>
        <begin position="265"/>
        <end position="308"/>
    </location>
</feature>